<evidence type="ECO:0000313" key="2">
    <source>
        <dbReference type="EMBL" id="KAK4815728.1"/>
    </source>
</evidence>
<feature type="region of interest" description="Disordered" evidence="1">
    <location>
        <begin position="437"/>
        <end position="484"/>
    </location>
</feature>
<protein>
    <submittedName>
        <fullName evidence="2">Uncharacterized protein</fullName>
    </submittedName>
</protein>
<keyword evidence="3" id="KW-1185">Reference proteome</keyword>
<gene>
    <name evidence="2" type="ORF">QYF61_006766</name>
</gene>
<evidence type="ECO:0000256" key="1">
    <source>
        <dbReference type="SAM" id="MobiDB-lite"/>
    </source>
</evidence>
<dbReference type="Proteomes" id="UP001333110">
    <property type="component" value="Unassembled WGS sequence"/>
</dbReference>
<dbReference type="GO" id="GO:0005794">
    <property type="term" value="C:Golgi apparatus"/>
    <property type="evidence" value="ECO:0007669"/>
    <property type="project" value="TreeGrafter"/>
</dbReference>
<dbReference type="EMBL" id="JAUNZN010000009">
    <property type="protein sequence ID" value="KAK4815728.1"/>
    <property type="molecule type" value="Genomic_DNA"/>
</dbReference>
<reference evidence="2 3" key="1">
    <citation type="journal article" date="2023" name="J. Hered.">
        <title>Chromosome-level genome of the wood stork (Mycteria americana) provides insight into avian chromosome evolution.</title>
        <authorList>
            <person name="Flamio R. Jr."/>
            <person name="Ramstad K.M."/>
        </authorList>
    </citation>
    <scope>NUCLEOTIDE SEQUENCE [LARGE SCALE GENOMIC DNA]</scope>
    <source>
        <strain evidence="2">JAX WOST 10</strain>
    </source>
</reference>
<feature type="region of interest" description="Disordered" evidence="1">
    <location>
        <begin position="140"/>
        <end position="159"/>
    </location>
</feature>
<sequence>MGKCLGWWAPPVFWNFTPEQVQNPEKLVEYLEKVCCHPDSSKEIQITAMCWGLAHAYRALFNTIQSPQGSGDKMADTAATLAPPCDRHCGYSGPLCDRHCGHSSPPATDNAVQPGNQPLSVSVAPIHKKKYWMQKSACLEKEDERAGPSQGDEEEELVNEVETTQSLSLNELRDRQKDFSHHPGDHIVTWLLQCWDSGASSLEFESKEAKQLGSLSRERGIDKVIGKGALAFSLWRRLLSTMKERHLFKEDVIYRPRKRTTMERGVRYLRKLAVLGVIYGDLDDEQLPKEPDEVQCTQSAWLKLVRNAPSSCANSLAILTWKDGEGPTVDEADSQLREYEESISSSLVSAVEKLSQKVQQLEEDRSYFPPVQTSISAIRSQRSSAQERGYGGYTPRGTLGFYLHDHREVMRKWDVKPTSTLEVWVWELQGETVTKGGSSRKIAAPVSSGRFPRQSKRADLTPDFNEGAPDSYVQELGNEYYDQD</sequence>
<accession>A0AAN7MTF6</accession>
<dbReference type="PANTHER" id="PTHR48195">
    <property type="entry name" value="FRIEND VIRUS SUSCEPTIBILITY PROTEIN 1"/>
    <property type="match status" value="1"/>
</dbReference>
<proteinExistence type="predicted"/>
<dbReference type="InterPro" id="IPR053270">
    <property type="entry name" value="Fv1_restriction_factor"/>
</dbReference>
<dbReference type="PANTHER" id="PTHR48195:SF1">
    <property type="entry name" value="RIKEN CDNA 2410002F23 GENE"/>
    <property type="match status" value="1"/>
</dbReference>
<name>A0AAN7MTF6_MYCAM</name>
<dbReference type="GO" id="GO:0009615">
    <property type="term" value="P:response to virus"/>
    <property type="evidence" value="ECO:0007669"/>
    <property type="project" value="TreeGrafter"/>
</dbReference>
<dbReference type="AlphaFoldDB" id="A0AAN7MTF6"/>
<comment type="caution">
    <text evidence="2">The sequence shown here is derived from an EMBL/GenBank/DDBJ whole genome shotgun (WGS) entry which is preliminary data.</text>
</comment>
<evidence type="ECO:0000313" key="3">
    <source>
        <dbReference type="Proteomes" id="UP001333110"/>
    </source>
</evidence>
<organism evidence="2 3">
    <name type="scientific">Mycteria americana</name>
    <name type="common">Wood stork</name>
    <dbReference type="NCBI Taxonomy" id="33587"/>
    <lineage>
        <taxon>Eukaryota</taxon>
        <taxon>Metazoa</taxon>
        <taxon>Chordata</taxon>
        <taxon>Craniata</taxon>
        <taxon>Vertebrata</taxon>
        <taxon>Euteleostomi</taxon>
        <taxon>Archelosauria</taxon>
        <taxon>Archosauria</taxon>
        <taxon>Dinosauria</taxon>
        <taxon>Saurischia</taxon>
        <taxon>Theropoda</taxon>
        <taxon>Coelurosauria</taxon>
        <taxon>Aves</taxon>
        <taxon>Neognathae</taxon>
        <taxon>Neoaves</taxon>
        <taxon>Aequornithes</taxon>
        <taxon>Ciconiiformes</taxon>
        <taxon>Ciconiidae</taxon>
        <taxon>Mycteria</taxon>
    </lineage>
</organism>